<name>A0A5B8XGT6_9RICK</name>
<protein>
    <submittedName>
        <fullName evidence="4">Phage tail protein</fullName>
    </submittedName>
</protein>
<gene>
    <name evidence="4" type="ORF">Deia_00642</name>
</gene>
<keyword evidence="5" id="KW-1185">Reference proteome</keyword>
<dbReference type="AlphaFoldDB" id="A0A5B8XGT6"/>
<reference evidence="4 5" key="1">
    <citation type="journal article" date="2019" name="ISME J.">
        <title>Deianiraea, an extracellular bacterium associated with the ciliate Paramecium, suggests an alternative scenario for the evolution of Rickettsiales.</title>
        <authorList>
            <person name="Castelli M."/>
            <person name="Sabaneyeva E."/>
            <person name="Lanzoni O."/>
            <person name="Lebedeva N."/>
            <person name="Floriano A.M."/>
            <person name="Gaiarsa S."/>
            <person name="Benken K."/>
            <person name="Modeo L."/>
            <person name="Bandi C."/>
            <person name="Potekhin A."/>
            <person name="Sassera D."/>
            <person name="Petroni G."/>
        </authorList>
    </citation>
    <scope>NUCLEOTIDE SEQUENCE [LARGE SCALE GENOMIC DNA]</scope>
    <source>
        <strain evidence="4">CyL4-1</strain>
    </source>
</reference>
<feature type="domain" description="Rcc01698-like C-terminal" evidence="3">
    <location>
        <begin position="972"/>
        <end position="1041"/>
    </location>
</feature>
<feature type="domain" description="GTA TIM-barrel-like" evidence="1">
    <location>
        <begin position="392"/>
        <end position="642"/>
    </location>
</feature>
<dbReference type="InterPro" id="IPR032876">
    <property type="entry name" value="J_dom"/>
</dbReference>
<accession>A0A5B8XGT6</accession>
<evidence type="ECO:0000313" key="4">
    <source>
        <dbReference type="EMBL" id="QED23434.1"/>
    </source>
</evidence>
<evidence type="ECO:0000259" key="2">
    <source>
        <dbReference type="Pfam" id="PF13550"/>
    </source>
</evidence>
<dbReference type="Pfam" id="PF13547">
    <property type="entry name" value="GTA_TIM"/>
    <property type="match status" value="1"/>
</dbReference>
<dbReference type="RefSeq" id="WP_146820704.1">
    <property type="nucleotide sequence ID" value="NZ_CP029077.1"/>
</dbReference>
<evidence type="ECO:0000259" key="1">
    <source>
        <dbReference type="Pfam" id="PF13547"/>
    </source>
</evidence>
<dbReference type="Proteomes" id="UP000321934">
    <property type="component" value="Chromosome"/>
</dbReference>
<dbReference type="EMBL" id="CP029077">
    <property type="protein sequence ID" value="QED23434.1"/>
    <property type="molecule type" value="Genomic_DNA"/>
</dbReference>
<evidence type="ECO:0000259" key="3">
    <source>
        <dbReference type="Pfam" id="PF23666"/>
    </source>
</evidence>
<dbReference type="OrthoDB" id="8445115at2"/>
<sequence length="1186" mass="133632">MAISGNSSVASITGTLSTSLGFGFPPELTSIVDSIVNGDGEKYKYNLEIRDVTLQTSTFGRIIPEIYGKIRTSGNIIWTSGIKKEVTQTAVKRDKFGNTQGGQTSTNYSISLAIAICKGVVNSIDNIYADEVLLDKTKLNLMQYLGTQDQMPNSVIQSYEGDENTPAFRDLCYVVIHNFSLNDYNGRVPNFTFDVTCNKESKTANSVISGVCIIPGCGEFAYDTQIQYKMDAVYNNFGMIIGYSKGASINHNNNTSNSDAVASFEKMQKEIPNLKWASVICSWFGSSLDIASCEILPKVEYKNGKTTPDEWGVAGFNRSSAQMVGVDASGSVRYGGTPSDGSILRYIDYVKSKGVKVCFYPFLMVDADGKPWRGKITGNISNVANFFHKSRGYRDFIMHYANLVKGKVDAFIIGSELIGITKITDGKGNFPAVDELCLLANDVKSILGSSVKVIYAADWSEYHHSDSGWFNMDKLWANSAIDAIGIDCYFPCTNSGQSVYDISALKHGYESGEGYDFYYEDSENKLNPKPLSPQYAWKNLEYFWNNFHTNPDGKKTLWQPKMKKIWFCEYGFPSVDCCTNEPNVFYSPDSQDSGFPHLSQGIVDFKAQNAAILAFEEFWGGKSFIEQKFIWAYDARPYPFFPAFSNLWSDHASWRYGHWLNGKISFNQITNIISDFCEKIGMDEKDFEIENLDEYFDGFVLNQSSTAFNILKMFAEIYDFNIFHLNGKLKFSKNTNLLPILVDKSDIIAKNQTEIAQFLTINSQALLPSKIEMLFIDSSDFKINTAIVQNDNTQKMTIKVPIAMSFSNAQMIAGKILQNIIAQKDDYIISLPMKYSNLHIGDVIEIDNSFRKITEISFNMGKNYIDFTTTSVNLEMPLQRVENDIIETARTLEISGDTDVYAYNLPYSDDNTDFSQITLFCGINGLLANWKSCDIYQKLSTQSDYSFVKTQTSQSCTGKIVENPENTEIPEAYLIDRQTKLQIVLNDDYILTSIDEGNLGGQNIAIIGNEIISFANVQYLSDKIVEISTFYRGMFDTEISQNLSGLNFVLIDENICKITVPMTYLYKDIDILAVSNNQQITDAKPTRINISRTNFPKIALNTDFFKQGNGDILITWQARNIRDIDFWQDYVKYSSFYIEIYNEDGDVVKFYNNYQGVNLTITKNEQISLFGCEIFDLQYSLIQNGS</sequence>
<organism evidence="4 5">
    <name type="scientific">Candidatus Deianiraea vastatrix</name>
    <dbReference type="NCBI Taxonomy" id="2163644"/>
    <lineage>
        <taxon>Bacteria</taxon>
        <taxon>Pseudomonadati</taxon>
        <taxon>Pseudomonadota</taxon>
        <taxon>Alphaproteobacteria</taxon>
        <taxon>Rickettsiales</taxon>
        <taxon>Candidatus Deianiraeaceae</taxon>
        <taxon>Candidatus Deianiraea</taxon>
    </lineage>
</organism>
<evidence type="ECO:0000313" key="5">
    <source>
        <dbReference type="Proteomes" id="UP000321934"/>
    </source>
</evidence>
<dbReference type="Gene3D" id="3.20.20.80">
    <property type="entry name" value="Glycosidases"/>
    <property type="match status" value="1"/>
</dbReference>
<dbReference type="CDD" id="cd19607">
    <property type="entry name" value="GTA_TIM-barrel-like"/>
    <property type="match status" value="1"/>
</dbReference>
<dbReference type="InterPro" id="IPR017853">
    <property type="entry name" value="GH"/>
</dbReference>
<dbReference type="InterPro" id="IPR056490">
    <property type="entry name" value="Rcc01698_C"/>
</dbReference>
<feature type="domain" description="Tip attachment protein J" evidence="2">
    <location>
        <begin position="703"/>
        <end position="849"/>
    </location>
</feature>
<proteinExistence type="predicted"/>
<dbReference type="SUPFAM" id="SSF51445">
    <property type="entry name" value="(Trans)glycosidases"/>
    <property type="match status" value="1"/>
</dbReference>
<dbReference type="Pfam" id="PF23666">
    <property type="entry name" value="Rcc01698_C"/>
    <property type="match status" value="1"/>
</dbReference>
<dbReference type="Pfam" id="PF13550">
    <property type="entry name" value="Phage-tail_3"/>
    <property type="match status" value="1"/>
</dbReference>
<dbReference type="InterPro" id="IPR025195">
    <property type="entry name" value="GTA_TIM_dom"/>
</dbReference>